<evidence type="ECO:0000313" key="2">
    <source>
        <dbReference type="EMBL" id="VVW78906.1"/>
    </source>
</evidence>
<feature type="region of interest" description="Disordered" evidence="1">
    <location>
        <begin position="116"/>
        <end position="141"/>
    </location>
</feature>
<dbReference type="Gramene" id="NC9G0146430.1">
    <property type="protein sequence ID" value="NC9G0146430.1:cds"/>
    <property type="gene ID" value="NC9G0146430"/>
</dbReference>
<evidence type="ECO:0000256" key="1">
    <source>
        <dbReference type="SAM" id="MobiDB-lite"/>
    </source>
</evidence>
<feature type="region of interest" description="Disordered" evidence="1">
    <location>
        <begin position="154"/>
        <end position="196"/>
    </location>
</feature>
<gene>
    <name evidence="2" type="ORF">NYM_LOCUS26947</name>
</gene>
<reference evidence="2" key="1">
    <citation type="submission" date="2019-09" db="EMBL/GenBank/DDBJ databases">
        <authorList>
            <person name="Zhang L."/>
        </authorList>
    </citation>
    <scope>NUCLEOTIDE SEQUENCE</scope>
</reference>
<dbReference type="AlphaFoldDB" id="A0A5K1GV67"/>
<dbReference type="Pfam" id="PF07816">
    <property type="entry name" value="DUF1645"/>
    <property type="match status" value="1"/>
</dbReference>
<dbReference type="InterPro" id="IPR012442">
    <property type="entry name" value="DUF1645_plant"/>
</dbReference>
<organism evidence="2">
    <name type="scientific">Nymphaea colorata</name>
    <name type="common">pocket water lily</name>
    <dbReference type="NCBI Taxonomy" id="210225"/>
    <lineage>
        <taxon>Eukaryota</taxon>
        <taxon>Viridiplantae</taxon>
        <taxon>Streptophyta</taxon>
        <taxon>Embryophyta</taxon>
        <taxon>Tracheophyta</taxon>
        <taxon>Spermatophyta</taxon>
        <taxon>Magnoliopsida</taxon>
        <taxon>Nymphaeales</taxon>
        <taxon>Nymphaeaceae</taxon>
        <taxon>Nymphaea</taxon>
    </lineage>
</organism>
<accession>A0A5K1GV67</accession>
<dbReference type="OrthoDB" id="666789at2759"/>
<feature type="compositionally biased region" description="Basic and acidic residues" evidence="1">
    <location>
        <begin position="271"/>
        <end position="282"/>
    </location>
</feature>
<protein>
    <submittedName>
        <fullName evidence="2">Uncharacterized protein</fullName>
    </submittedName>
</protein>
<feature type="region of interest" description="Disordered" evidence="1">
    <location>
        <begin position="208"/>
        <end position="283"/>
    </location>
</feature>
<feature type="region of interest" description="Disordered" evidence="1">
    <location>
        <begin position="31"/>
        <end position="77"/>
    </location>
</feature>
<name>A0A5K1GV67_9MAGN</name>
<feature type="compositionally biased region" description="Basic and acidic residues" evidence="1">
    <location>
        <begin position="240"/>
        <end position="259"/>
    </location>
</feature>
<dbReference type="PANTHER" id="PTHR33095:SF127">
    <property type="entry name" value="OS05G0578100 PROTEIN"/>
    <property type="match status" value="1"/>
</dbReference>
<dbReference type="PANTHER" id="PTHR33095">
    <property type="entry name" value="OS07G0619500 PROTEIN"/>
    <property type="match status" value="1"/>
</dbReference>
<dbReference type="EMBL" id="LR721787">
    <property type="protein sequence ID" value="VVW78906.1"/>
    <property type="molecule type" value="Genomic_DNA"/>
</dbReference>
<sequence length="306" mass="34176">MQSAVISLSPSFGGHSGRFLDVSADLIAAHPLPEDEDVYDLPQEEEEEEEEAYNGCDRCGGNAEEDEEDDDDFEFGGLVSSADDFDAISADELFANGRMRPLFEVFQSWPAGSIPVPSSAAQSDLSSSSSSSACSSSSTSTRLPLKTLFLEDRAVPEADELTGVPEGTYCVWSPRKPQPETCKKSNSTSNSSRRWRLRDILHRSNSDGKDMFVFLAPPPKKNKDRQAPESRPRRPPASPERVEPQKKMEKDKNMADRKTNQKKGGFPADVRYVKSREGDRRRSYLPYRQDLVGIFGNLNLHHHQHH</sequence>
<dbReference type="OMA" id="GNTSKRW"/>
<proteinExistence type="predicted"/>
<feature type="compositionally biased region" description="Acidic residues" evidence="1">
    <location>
        <begin position="63"/>
        <end position="74"/>
    </location>
</feature>
<feature type="compositionally biased region" description="Low complexity" evidence="1">
    <location>
        <begin position="118"/>
        <end position="140"/>
    </location>
</feature>
<feature type="compositionally biased region" description="Acidic residues" evidence="1">
    <location>
        <begin position="34"/>
        <end position="52"/>
    </location>
</feature>